<dbReference type="InterPro" id="IPR001633">
    <property type="entry name" value="EAL_dom"/>
</dbReference>
<sequence length="67" mass="7853">MERDQFKLFFQPQIDIQTGELIGAEALLRWRHPERGYILPDHFIPVVTKCKGFCSMSPSPWRSSRTC</sequence>
<dbReference type="Pfam" id="PF00563">
    <property type="entry name" value="EAL"/>
    <property type="match status" value="1"/>
</dbReference>
<accession>A0A370DXH7</accession>
<organism evidence="2 3">
    <name type="scientific">endosymbiont of Lamellibrachia luymesi</name>
    <dbReference type="NCBI Taxonomy" id="2200907"/>
    <lineage>
        <taxon>Bacteria</taxon>
        <taxon>Pseudomonadati</taxon>
        <taxon>Pseudomonadota</taxon>
        <taxon>Gammaproteobacteria</taxon>
        <taxon>sulfur-oxidizing symbionts</taxon>
    </lineage>
</organism>
<proteinExistence type="predicted"/>
<feature type="domain" description="EAL" evidence="1">
    <location>
        <begin position="1"/>
        <end position="67"/>
    </location>
</feature>
<dbReference type="EMBL" id="QFXD01000202">
    <property type="protein sequence ID" value="RDH89706.1"/>
    <property type="molecule type" value="Genomic_DNA"/>
</dbReference>
<dbReference type="InterPro" id="IPR035919">
    <property type="entry name" value="EAL_sf"/>
</dbReference>
<dbReference type="AlphaFoldDB" id="A0A370DXH7"/>
<comment type="caution">
    <text evidence="2">The sequence shown here is derived from an EMBL/GenBank/DDBJ whole genome shotgun (WGS) entry which is preliminary data.</text>
</comment>
<evidence type="ECO:0000313" key="3">
    <source>
        <dbReference type="Proteomes" id="UP000255508"/>
    </source>
</evidence>
<gene>
    <name evidence="2" type="ORF">DIZ79_11220</name>
</gene>
<dbReference type="SUPFAM" id="SSF141868">
    <property type="entry name" value="EAL domain-like"/>
    <property type="match status" value="1"/>
</dbReference>
<name>A0A370DXH7_9GAMM</name>
<protein>
    <recommendedName>
        <fullName evidence="1">EAL domain-containing protein</fullName>
    </recommendedName>
</protein>
<dbReference type="Gene3D" id="3.20.20.450">
    <property type="entry name" value="EAL domain"/>
    <property type="match status" value="1"/>
</dbReference>
<evidence type="ECO:0000259" key="1">
    <source>
        <dbReference type="PROSITE" id="PS50883"/>
    </source>
</evidence>
<dbReference type="PANTHER" id="PTHR33121:SF71">
    <property type="entry name" value="OXYGEN SENSOR PROTEIN DOSP"/>
    <property type="match status" value="1"/>
</dbReference>
<dbReference type="PROSITE" id="PS50883">
    <property type="entry name" value="EAL"/>
    <property type="match status" value="1"/>
</dbReference>
<evidence type="ECO:0000313" key="2">
    <source>
        <dbReference type="EMBL" id="RDH89706.1"/>
    </source>
</evidence>
<reference evidence="2 3" key="1">
    <citation type="journal article" date="2018" name="ISME J.">
        <title>Endosymbiont genomes yield clues of tubeworm success.</title>
        <authorList>
            <person name="Li Y."/>
            <person name="Liles M.R."/>
            <person name="Halanych K.M."/>
        </authorList>
    </citation>
    <scope>NUCLEOTIDE SEQUENCE [LARGE SCALE GENOMIC DNA]</scope>
    <source>
        <strain evidence="2">A1422</strain>
    </source>
</reference>
<dbReference type="Proteomes" id="UP000255508">
    <property type="component" value="Unassembled WGS sequence"/>
</dbReference>
<dbReference type="InterPro" id="IPR050706">
    <property type="entry name" value="Cyclic-di-GMP_PDE-like"/>
</dbReference>
<dbReference type="GO" id="GO:0071111">
    <property type="term" value="F:cyclic-guanylate-specific phosphodiesterase activity"/>
    <property type="evidence" value="ECO:0007669"/>
    <property type="project" value="InterPro"/>
</dbReference>
<dbReference type="PANTHER" id="PTHR33121">
    <property type="entry name" value="CYCLIC DI-GMP PHOSPHODIESTERASE PDEF"/>
    <property type="match status" value="1"/>
</dbReference>